<accession>A0ACC1SQZ2</accession>
<dbReference type="EMBL" id="JANRMS010000185">
    <property type="protein sequence ID" value="KAJ3544645.1"/>
    <property type="molecule type" value="Genomic_DNA"/>
</dbReference>
<reference evidence="1" key="1">
    <citation type="submission" date="2022-08" db="EMBL/GenBank/DDBJ databases">
        <title>Genome Sequence of Fusarium decemcellulare.</title>
        <authorList>
            <person name="Buettner E."/>
        </authorList>
    </citation>
    <scope>NUCLEOTIDE SEQUENCE</scope>
    <source>
        <strain evidence="1">Babe19</strain>
    </source>
</reference>
<evidence type="ECO:0000313" key="1">
    <source>
        <dbReference type="EMBL" id="KAJ3544645.1"/>
    </source>
</evidence>
<keyword evidence="2" id="KW-1185">Reference proteome</keyword>
<comment type="caution">
    <text evidence="1">The sequence shown here is derived from an EMBL/GenBank/DDBJ whole genome shotgun (WGS) entry which is preliminary data.</text>
</comment>
<proteinExistence type="predicted"/>
<organism evidence="1 2">
    <name type="scientific">Fusarium decemcellulare</name>
    <dbReference type="NCBI Taxonomy" id="57161"/>
    <lineage>
        <taxon>Eukaryota</taxon>
        <taxon>Fungi</taxon>
        <taxon>Dikarya</taxon>
        <taxon>Ascomycota</taxon>
        <taxon>Pezizomycotina</taxon>
        <taxon>Sordariomycetes</taxon>
        <taxon>Hypocreomycetidae</taxon>
        <taxon>Hypocreales</taxon>
        <taxon>Nectriaceae</taxon>
        <taxon>Fusarium</taxon>
        <taxon>Fusarium decemcellulare species complex</taxon>
    </lineage>
</organism>
<gene>
    <name evidence="1" type="ORF">NM208_g2946</name>
</gene>
<dbReference type="Proteomes" id="UP001148629">
    <property type="component" value="Unassembled WGS sequence"/>
</dbReference>
<name>A0ACC1SQZ2_9HYPO</name>
<protein>
    <submittedName>
        <fullName evidence="1">Uncharacterized protein</fullName>
    </submittedName>
</protein>
<sequence>MATSFPFLYLPTKLRLQIWEHTWPAPRLIRITSSVTHRSNNSWGVKRLQPMWDLAWWLKLDPDRRWPYQPITSLPPDQEQFVALYVCSESRRHTLKSYRRIHHYLCPEWSFHLSPHRDLLALHPSEDVGGSVRDDLWDVYGRQLGCFNNAMMFIHPILILDQWDMEIWQLLAGVDIVYFTSEYLQDLSGNWTDNNLRRIRYEAAEMLAGELRRRWGIGGGNRQRLLS</sequence>
<evidence type="ECO:0000313" key="2">
    <source>
        <dbReference type="Proteomes" id="UP001148629"/>
    </source>
</evidence>